<evidence type="ECO:0000313" key="3">
    <source>
        <dbReference type="Proteomes" id="UP001597469"/>
    </source>
</evidence>
<dbReference type="Proteomes" id="UP001597469">
    <property type="component" value="Unassembled WGS sequence"/>
</dbReference>
<dbReference type="RefSeq" id="WP_381517341.1">
    <property type="nucleotide sequence ID" value="NZ_JBHULN010000001.1"/>
</dbReference>
<keyword evidence="1" id="KW-1133">Transmembrane helix</keyword>
<dbReference type="Pfam" id="PF12412">
    <property type="entry name" value="DUF3667"/>
    <property type="match status" value="1"/>
</dbReference>
<gene>
    <name evidence="2" type="ORF">ACFSUS_00085</name>
</gene>
<evidence type="ECO:0000256" key="1">
    <source>
        <dbReference type="SAM" id="Phobius"/>
    </source>
</evidence>
<name>A0ABW5LW61_9BACT</name>
<protein>
    <submittedName>
        <fullName evidence="2">DUF3667 domain-containing protein</fullName>
    </submittedName>
</protein>
<feature type="transmembrane region" description="Helical" evidence="1">
    <location>
        <begin position="96"/>
        <end position="118"/>
    </location>
</feature>
<dbReference type="EMBL" id="JBHULN010000001">
    <property type="protein sequence ID" value="MFD2569010.1"/>
    <property type="molecule type" value="Genomic_DNA"/>
</dbReference>
<organism evidence="2 3">
    <name type="scientific">Spirosoma soli</name>
    <dbReference type="NCBI Taxonomy" id="1770529"/>
    <lineage>
        <taxon>Bacteria</taxon>
        <taxon>Pseudomonadati</taxon>
        <taxon>Bacteroidota</taxon>
        <taxon>Cytophagia</taxon>
        <taxon>Cytophagales</taxon>
        <taxon>Cytophagaceae</taxon>
        <taxon>Spirosoma</taxon>
    </lineage>
</organism>
<feature type="transmembrane region" description="Helical" evidence="1">
    <location>
        <begin position="179"/>
        <end position="202"/>
    </location>
</feature>
<evidence type="ECO:0000313" key="2">
    <source>
        <dbReference type="EMBL" id="MFD2569010.1"/>
    </source>
</evidence>
<accession>A0ABW5LW61</accession>
<reference evidence="3" key="1">
    <citation type="journal article" date="2019" name="Int. J. Syst. Evol. Microbiol.">
        <title>The Global Catalogue of Microorganisms (GCM) 10K type strain sequencing project: providing services to taxonomists for standard genome sequencing and annotation.</title>
        <authorList>
            <consortium name="The Broad Institute Genomics Platform"/>
            <consortium name="The Broad Institute Genome Sequencing Center for Infectious Disease"/>
            <person name="Wu L."/>
            <person name="Ma J."/>
        </authorList>
    </citation>
    <scope>NUCLEOTIDE SEQUENCE [LARGE SCALE GENOMIC DNA]</scope>
    <source>
        <strain evidence="3">KCTC 42805</strain>
    </source>
</reference>
<sequence length="294" mass="33834">MTSATSTTHVHDHSVTGGLVNCQNCDHEYVGRYCSQCGQRADTHPVNWHYIWHEIPHSVWHVDHGIVYTLRQLLTRPGHTIREFLEGKRVNHYRPLALLLMLGAVLLFVQHGLGVSYMKASQEMLNSKDASAGAQAFQAELNQWIERNQNLLYILMIPFFAFGYRLMFRRQRYNYPEMLVAQTFITNIHLLLSLAIVVLFWALGGSVAAFKIVMWVSAVAMLGYNVIVYYQLFQRRVRFFSVVWRSIIGYAIGYLSFFAFGMLILIGYFIYSAVKDPSAFKSQKPTTTVQQPHK</sequence>
<proteinExistence type="predicted"/>
<feature type="transmembrane region" description="Helical" evidence="1">
    <location>
        <begin position="150"/>
        <end position="167"/>
    </location>
</feature>
<dbReference type="InterPro" id="IPR022134">
    <property type="entry name" value="DUF3667"/>
</dbReference>
<comment type="caution">
    <text evidence="2">The sequence shown here is derived from an EMBL/GenBank/DDBJ whole genome shotgun (WGS) entry which is preliminary data.</text>
</comment>
<feature type="transmembrane region" description="Helical" evidence="1">
    <location>
        <begin position="242"/>
        <end position="271"/>
    </location>
</feature>
<keyword evidence="1" id="KW-0472">Membrane</keyword>
<keyword evidence="3" id="KW-1185">Reference proteome</keyword>
<feature type="transmembrane region" description="Helical" evidence="1">
    <location>
        <begin position="208"/>
        <end position="230"/>
    </location>
</feature>
<keyword evidence="1" id="KW-0812">Transmembrane</keyword>